<protein>
    <submittedName>
        <fullName evidence="2">Uncharacterized protein</fullName>
    </submittedName>
</protein>
<dbReference type="AlphaFoldDB" id="A0AAD7HN62"/>
<feature type="compositionally biased region" description="Pro residues" evidence="1">
    <location>
        <begin position="136"/>
        <end position="149"/>
    </location>
</feature>
<feature type="region of interest" description="Disordered" evidence="1">
    <location>
        <begin position="108"/>
        <end position="149"/>
    </location>
</feature>
<dbReference type="EMBL" id="JARKIB010000201">
    <property type="protein sequence ID" value="KAJ7724551.1"/>
    <property type="molecule type" value="Genomic_DNA"/>
</dbReference>
<evidence type="ECO:0000256" key="1">
    <source>
        <dbReference type="SAM" id="MobiDB-lite"/>
    </source>
</evidence>
<reference evidence="2" key="1">
    <citation type="submission" date="2023-03" db="EMBL/GenBank/DDBJ databases">
        <title>Massive genome expansion in bonnet fungi (Mycena s.s.) driven by repeated elements and novel gene families across ecological guilds.</title>
        <authorList>
            <consortium name="Lawrence Berkeley National Laboratory"/>
            <person name="Harder C.B."/>
            <person name="Miyauchi S."/>
            <person name="Viragh M."/>
            <person name="Kuo A."/>
            <person name="Thoen E."/>
            <person name="Andreopoulos B."/>
            <person name="Lu D."/>
            <person name="Skrede I."/>
            <person name="Drula E."/>
            <person name="Henrissat B."/>
            <person name="Morin E."/>
            <person name="Kohler A."/>
            <person name="Barry K."/>
            <person name="LaButti K."/>
            <person name="Morin E."/>
            <person name="Salamov A."/>
            <person name="Lipzen A."/>
            <person name="Mereny Z."/>
            <person name="Hegedus B."/>
            <person name="Baldrian P."/>
            <person name="Stursova M."/>
            <person name="Weitz H."/>
            <person name="Taylor A."/>
            <person name="Grigoriev I.V."/>
            <person name="Nagy L.G."/>
            <person name="Martin F."/>
            <person name="Kauserud H."/>
        </authorList>
    </citation>
    <scope>NUCLEOTIDE SEQUENCE</scope>
    <source>
        <strain evidence="2">CBHHK182m</strain>
    </source>
</reference>
<name>A0AAD7HN62_9AGAR</name>
<dbReference type="Proteomes" id="UP001215598">
    <property type="component" value="Unassembled WGS sequence"/>
</dbReference>
<proteinExistence type="predicted"/>
<evidence type="ECO:0000313" key="2">
    <source>
        <dbReference type="EMBL" id="KAJ7724551.1"/>
    </source>
</evidence>
<keyword evidence="3" id="KW-1185">Reference proteome</keyword>
<accession>A0AAD7HN62</accession>
<evidence type="ECO:0000313" key="3">
    <source>
        <dbReference type="Proteomes" id="UP001215598"/>
    </source>
</evidence>
<comment type="caution">
    <text evidence="2">The sequence shown here is derived from an EMBL/GenBank/DDBJ whole genome shotgun (WGS) entry which is preliminary data.</text>
</comment>
<sequence length="165" mass="18010">MTDSTSSDPHIPPFRGRQAIYHHPGPSFNARAVKFHALCMRLPLCTSHATCARYRLGQKNTIPLFPRRNIATADRLDIQLSTLYAHLLLLDTILATHVVPPPAAVIRGPSDTSSSCCGPTPSAHSRDVPLRIPSPQHRPTPPLSPYAPPPLTWTFSVDDGITPSQ</sequence>
<gene>
    <name evidence="2" type="ORF">B0H16DRAFT_1472296</name>
</gene>
<organism evidence="2 3">
    <name type="scientific">Mycena metata</name>
    <dbReference type="NCBI Taxonomy" id="1033252"/>
    <lineage>
        <taxon>Eukaryota</taxon>
        <taxon>Fungi</taxon>
        <taxon>Dikarya</taxon>
        <taxon>Basidiomycota</taxon>
        <taxon>Agaricomycotina</taxon>
        <taxon>Agaricomycetes</taxon>
        <taxon>Agaricomycetidae</taxon>
        <taxon>Agaricales</taxon>
        <taxon>Marasmiineae</taxon>
        <taxon>Mycenaceae</taxon>
        <taxon>Mycena</taxon>
    </lineage>
</organism>